<keyword evidence="1" id="KW-0472">Membrane</keyword>
<feature type="transmembrane region" description="Helical" evidence="1">
    <location>
        <begin position="78"/>
        <end position="111"/>
    </location>
</feature>
<organism evidence="3">
    <name type="scientific">Anopheles darlingi</name>
    <name type="common">Mosquito</name>
    <dbReference type="NCBI Taxonomy" id="43151"/>
    <lineage>
        <taxon>Eukaryota</taxon>
        <taxon>Metazoa</taxon>
        <taxon>Ecdysozoa</taxon>
        <taxon>Arthropoda</taxon>
        <taxon>Hexapoda</taxon>
        <taxon>Insecta</taxon>
        <taxon>Pterygota</taxon>
        <taxon>Neoptera</taxon>
        <taxon>Endopterygota</taxon>
        <taxon>Diptera</taxon>
        <taxon>Nematocera</taxon>
        <taxon>Culicoidea</taxon>
        <taxon>Culicidae</taxon>
        <taxon>Anophelinae</taxon>
        <taxon>Anopheles</taxon>
    </lineage>
</organism>
<evidence type="ECO:0000256" key="2">
    <source>
        <dbReference type="SAM" id="SignalP"/>
    </source>
</evidence>
<keyword evidence="1" id="KW-1133">Transmembrane helix</keyword>
<dbReference type="EMBL" id="GGFL01010077">
    <property type="protein sequence ID" value="MBW74255.1"/>
    <property type="molecule type" value="Transcribed_RNA"/>
</dbReference>
<keyword evidence="2" id="KW-0732">Signal</keyword>
<name>A0A2M4D9K9_ANODA</name>
<proteinExistence type="predicted"/>
<feature type="signal peptide" evidence="2">
    <location>
        <begin position="1"/>
        <end position="16"/>
    </location>
</feature>
<feature type="chain" id="PRO_5014992820" description="Secreted protein" evidence="2">
    <location>
        <begin position="17"/>
        <end position="112"/>
    </location>
</feature>
<accession>A0A2M4D9K9</accession>
<dbReference type="AlphaFoldDB" id="A0A2M4D9K9"/>
<reference evidence="3" key="1">
    <citation type="submission" date="2018-01" db="EMBL/GenBank/DDBJ databases">
        <title>An insight into the sialome of Amazonian anophelines.</title>
        <authorList>
            <person name="Ribeiro J.M."/>
            <person name="Scarpassa V."/>
            <person name="Calvo E."/>
        </authorList>
    </citation>
    <scope>NUCLEOTIDE SEQUENCE</scope>
</reference>
<evidence type="ECO:0000256" key="1">
    <source>
        <dbReference type="SAM" id="Phobius"/>
    </source>
</evidence>
<sequence>MWCTLVVVYWCRFVQSVCQDSSLRSNPSTKDVLVRALNVDHTRSSMLAVLLCVLRQVSRRQQDSIIRRAMVPHRGETYLDSLIFMCSCVSGLNGIVALVVRMVCVFCIYVGV</sequence>
<keyword evidence="1" id="KW-0812">Transmembrane</keyword>
<evidence type="ECO:0000313" key="3">
    <source>
        <dbReference type="EMBL" id="MBW74255.1"/>
    </source>
</evidence>
<protein>
    <recommendedName>
        <fullName evidence="4">Secreted protein</fullName>
    </recommendedName>
</protein>
<evidence type="ECO:0008006" key="4">
    <source>
        <dbReference type="Google" id="ProtNLM"/>
    </source>
</evidence>